<organism evidence="1 2">
    <name type="scientific">Trifolium pratense</name>
    <name type="common">Red clover</name>
    <dbReference type="NCBI Taxonomy" id="57577"/>
    <lineage>
        <taxon>Eukaryota</taxon>
        <taxon>Viridiplantae</taxon>
        <taxon>Streptophyta</taxon>
        <taxon>Embryophyta</taxon>
        <taxon>Tracheophyta</taxon>
        <taxon>Spermatophyta</taxon>
        <taxon>Magnoliopsida</taxon>
        <taxon>eudicotyledons</taxon>
        <taxon>Gunneridae</taxon>
        <taxon>Pentapetalae</taxon>
        <taxon>rosids</taxon>
        <taxon>fabids</taxon>
        <taxon>Fabales</taxon>
        <taxon>Fabaceae</taxon>
        <taxon>Papilionoideae</taxon>
        <taxon>50 kb inversion clade</taxon>
        <taxon>NPAAA clade</taxon>
        <taxon>Hologalegina</taxon>
        <taxon>IRL clade</taxon>
        <taxon>Trifolieae</taxon>
        <taxon>Trifolium</taxon>
    </lineage>
</organism>
<dbReference type="AlphaFoldDB" id="A0A2K3KGV2"/>
<dbReference type="Proteomes" id="UP000236291">
    <property type="component" value="Unassembled WGS sequence"/>
</dbReference>
<evidence type="ECO:0000313" key="1">
    <source>
        <dbReference type="EMBL" id="PNX65516.1"/>
    </source>
</evidence>
<evidence type="ECO:0000313" key="2">
    <source>
        <dbReference type="Proteomes" id="UP000236291"/>
    </source>
</evidence>
<comment type="caution">
    <text evidence="1">The sequence shown here is derived from an EMBL/GenBank/DDBJ whole genome shotgun (WGS) entry which is preliminary data.</text>
</comment>
<sequence length="32" mass="3743">MINQLRLDAVNPPNREEIEARMTTAMEELDEL</sequence>
<feature type="non-terminal residue" evidence="1">
    <location>
        <position position="32"/>
    </location>
</feature>
<dbReference type="EMBL" id="ASHM01095948">
    <property type="protein sequence ID" value="PNX65516.1"/>
    <property type="molecule type" value="Genomic_DNA"/>
</dbReference>
<reference evidence="1 2" key="1">
    <citation type="journal article" date="2014" name="Am. J. Bot.">
        <title>Genome assembly and annotation for red clover (Trifolium pratense; Fabaceae).</title>
        <authorList>
            <person name="Istvanek J."/>
            <person name="Jaros M."/>
            <person name="Krenek A."/>
            <person name="Repkova J."/>
        </authorList>
    </citation>
    <scope>NUCLEOTIDE SEQUENCE [LARGE SCALE GENOMIC DNA]</scope>
    <source>
        <strain evidence="2">cv. Tatra</strain>
        <tissue evidence="1">Young leaves</tissue>
    </source>
</reference>
<proteinExistence type="predicted"/>
<accession>A0A2K3KGV2</accession>
<protein>
    <submittedName>
        <fullName evidence="1">Uncharacterized protein</fullName>
    </submittedName>
</protein>
<reference evidence="1 2" key="2">
    <citation type="journal article" date="2017" name="Front. Plant Sci.">
        <title>Gene Classification and Mining of Molecular Markers Useful in Red Clover (Trifolium pratense) Breeding.</title>
        <authorList>
            <person name="Istvanek J."/>
            <person name="Dluhosova J."/>
            <person name="Dluhos P."/>
            <person name="Patkova L."/>
            <person name="Nedelnik J."/>
            <person name="Repkova J."/>
        </authorList>
    </citation>
    <scope>NUCLEOTIDE SEQUENCE [LARGE SCALE GENOMIC DNA]</scope>
    <source>
        <strain evidence="2">cv. Tatra</strain>
        <tissue evidence="1">Young leaves</tissue>
    </source>
</reference>
<gene>
    <name evidence="1" type="ORF">L195_g054577</name>
</gene>
<name>A0A2K3KGV2_TRIPR</name>